<dbReference type="SMART" id="SM00420">
    <property type="entry name" value="HTH_DEOR"/>
    <property type="match status" value="1"/>
</dbReference>
<proteinExistence type="predicted"/>
<dbReference type="Gene3D" id="1.10.10.10">
    <property type="entry name" value="Winged helix-like DNA-binding domain superfamily/Winged helix DNA-binding domain"/>
    <property type="match status" value="1"/>
</dbReference>
<evidence type="ECO:0000313" key="7">
    <source>
        <dbReference type="Proteomes" id="UP000268652"/>
    </source>
</evidence>
<keyword evidence="7" id="KW-1185">Reference proteome</keyword>
<dbReference type="EMBL" id="RBDY01000001">
    <property type="protein sequence ID" value="RKN27351.1"/>
    <property type="molecule type" value="Genomic_DNA"/>
</dbReference>
<dbReference type="SMART" id="SM01134">
    <property type="entry name" value="DeoRC"/>
    <property type="match status" value="1"/>
</dbReference>
<evidence type="ECO:0000256" key="2">
    <source>
        <dbReference type="ARBA" id="ARBA00023125"/>
    </source>
</evidence>
<dbReference type="PRINTS" id="PR00037">
    <property type="entry name" value="HTHLACR"/>
</dbReference>
<dbReference type="InterPro" id="IPR036390">
    <property type="entry name" value="WH_DNA-bd_sf"/>
</dbReference>
<dbReference type="Pfam" id="PF00455">
    <property type="entry name" value="DeoRC"/>
    <property type="match status" value="1"/>
</dbReference>
<dbReference type="GO" id="GO:0003677">
    <property type="term" value="F:DNA binding"/>
    <property type="evidence" value="ECO:0007669"/>
    <property type="project" value="UniProtKB-KW"/>
</dbReference>
<dbReference type="RefSeq" id="WP_120694719.1">
    <property type="nucleotide sequence ID" value="NZ_RBDX01000001.1"/>
</dbReference>
<dbReference type="Proteomes" id="UP000275024">
    <property type="component" value="Unassembled WGS sequence"/>
</dbReference>
<evidence type="ECO:0000313" key="5">
    <source>
        <dbReference type="EMBL" id="RKN12884.1"/>
    </source>
</evidence>
<dbReference type="PROSITE" id="PS51000">
    <property type="entry name" value="HTH_DEOR_2"/>
    <property type="match status" value="1"/>
</dbReference>
<protein>
    <submittedName>
        <fullName evidence="5">DeoR/GlpR transcriptional regulator</fullName>
    </submittedName>
</protein>
<dbReference type="Proteomes" id="UP000268652">
    <property type="component" value="Unassembled WGS sequence"/>
</dbReference>
<gene>
    <name evidence="6" type="ORF">D7318_00045</name>
    <name evidence="5" type="ORF">D7319_02850</name>
</gene>
<keyword evidence="1" id="KW-0805">Transcription regulation</keyword>
<dbReference type="Gene3D" id="3.40.50.1360">
    <property type="match status" value="1"/>
</dbReference>
<sequence length="261" mass="28367">MAGKRQRRLQRIIELLEQHGRVETAALSQELEVTELTIRRDIEHLDAEGIVRRVYGGAVLNAGRSFEPPFAMRLNANVEGKKAIASAVVDLIPRGANVAIDFGTKAYYIALEMRRRHLQVLAAPTSVQVLEVLGQDPDIRVIVPGGDLKPAELSLHGSAAEQFFRERRWDIAIVGVAGINVETNVMTDYTESDARLKAAMVAAADRVVVLAESRHLGAQSFSPVGPLDAVTTVVTDARGAHETLTGLEGRGIDVVRALDPR</sequence>
<dbReference type="SUPFAM" id="SSF46785">
    <property type="entry name" value="Winged helix' DNA-binding domain"/>
    <property type="match status" value="1"/>
</dbReference>
<dbReference type="InterPro" id="IPR018356">
    <property type="entry name" value="Tscrpt_reg_HTH_DeoR_CS"/>
</dbReference>
<dbReference type="GO" id="GO:0003700">
    <property type="term" value="F:DNA-binding transcription factor activity"/>
    <property type="evidence" value="ECO:0007669"/>
    <property type="project" value="InterPro"/>
</dbReference>
<keyword evidence="2" id="KW-0238">DNA-binding</keyword>
<dbReference type="PROSITE" id="PS00894">
    <property type="entry name" value="HTH_DEOR_1"/>
    <property type="match status" value="1"/>
</dbReference>
<reference evidence="7 8" key="1">
    <citation type="submission" date="2018-09" db="EMBL/GenBank/DDBJ databases">
        <title>Streptomyces sp. nov. DS1-2, an endophytic actinomycete isolated from roots of Dendrobium scabrilingue.</title>
        <authorList>
            <person name="Kuncharoen N."/>
            <person name="Kudo T."/>
            <person name="Ohkuma M."/>
            <person name="Yuki M."/>
            <person name="Tanasupawat S."/>
        </authorList>
    </citation>
    <scope>NUCLEOTIDE SEQUENCE [LARGE SCALE GENOMIC DNA]</scope>
    <source>
        <strain evidence="5 8">AZ1-7</strain>
        <strain evidence="6 7">DS1-2</strain>
    </source>
</reference>
<dbReference type="AlphaFoldDB" id="A0A3A9WTL6"/>
<dbReference type="SUPFAM" id="SSF100950">
    <property type="entry name" value="NagB/RpiA/CoA transferase-like"/>
    <property type="match status" value="1"/>
</dbReference>
<dbReference type="InterPro" id="IPR014036">
    <property type="entry name" value="DeoR-like_C"/>
</dbReference>
<evidence type="ECO:0000259" key="4">
    <source>
        <dbReference type="PROSITE" id="PS51000"/>
    </source>
</evidence>
<dbReference type="PANTHER" id="PTHR30363:SF44">
    <property type="entry name" value="AGA OPERON TRANSCRIPTIONAL REPRESSOR-RELATED"/>
    <property type="match status" value="1"/>
</dbReference>
<dbReference type="PANTHER" id="PTHR30363">
    <property type="entry name" value="HTH-TYPE TRANSCRIPTIONAL REGULATOR SRLR-RELATED"/>
    <property type="match status" value="1"/>
</dbReference>
<feature type="domain" description="HTH deoR-type" evidence="4">
    <location>
        <begin position="5"/>
        <end position="60"/>
    </location>
</feature>
<dbReference type="InterPro" id="IPR050313">
    <property type="entry name" value="Carb_Metab_HTH_regulators"/>
</dbReference>
<evidence type="ECO:0000313" key="8">
    <source>
        <dbReference type="Proteomes" id="UP000275024"/>
    </source>
</evidence>
<dbReference type="Pfam" id="PF08220">
    <property type="entry name" value="HTH_DeoR"/>
    <property type="match status" value="1"/>
</dbReference>
<dbReference type="OrthoDB" id="7688673at2"/>
<dbReference type="EMBL" id="RBDX01000001">
    <property type="protein sequence ID" value="RKN12884.1"/>
    <property type="molecule type" value="Genomic_DNA"/>
</dbReference>
<name>A0A3A9WTL6_9ACTN</name>
<dbReference type="InterPro" id="IPR036388">
    <property type="entry name" value="WH-like_DNA-bd_sf"/>
</dbReference>
<accession>A0A3A9WTL6</accession>
<evidence type="ECO:0000256" key="1">
    <source>
        <dbReference type="ARBA" id="ARBA00023015"/>
    </source>
</evidence>
<dbReference type="InterPro" id="IPR037171">
    <property type="entry name" value="NagB/RpiA_transferase-like"/>
</dbReference>
<keyword evidence="3" id="KW-0804">Transcription</keyword>
<organism evidence="5 8">
    <name type="scientific">Streptomyces radicis</name>
    <dbReference type="NCBI Taxonomy" id="1750517"/>
    <lineage>
        <taxon>Bacteria</taxon>
        <taxon>Bacillati</taxon>
        <taxon>Actinomycetota</taxon>
        <taxon>Actinomycetes</taxon>
        <taxon>Kitasatosporales</taxon>
        <taxon>Streptomycetaceae</taxon>
        <taxon>Streptomyces</taxon>
    </lineage>
</organism>
<evidence type="ECO:0000313" key="6">
    <source>
        <dbReference type="EMBL" id="RKN27351.1"/>
    </source>
</evidence>
<dbReference type="InterPro" id="IPR001034">
    <property type="entry name" value="DeoR_HTH"/>
</dbReference>
<comment type="caution">
    <text evidence="5">The sequence shown here is derived from an EMBL/GenBank/DDBJ whole genome shotgun (WGS) entry which is preliminary data.</text>
</comment>
<evidence type="ECO:0000256" key="3">
    <source>
        <dbReference type="ARBA" id="ARBA00023163"/>
    </source>
</evidence>